<dbReference type="EMBL" id="QJSW01000035">
    <property type="protein sequence ID" value="PYE42662.1"/>
    <property type="molecule type" value="Genomic_DNA"/>
</dbReference>
<gene>
    <name evidence="3" type="ORF">DFQ00_1357</name>
</gene>
<dbReference type="PROSITE" id="PS50943">
    <property type="entry name" value="HTH_CROC1"/>
    <property type="match status" value="1"/>
</dbReference>
<organism evidence="3 4">
    <name type="scientific">Paenibacillus barcinonensis</name>
    <dbReference type="NCBI Taxonomy" id="198119"/>
    <lineage>
        <taxon>Bacteria</taxon>
        <taxon>Bacillati</taxon>
        <taxon>Bacillota</taxon>
        <taxon>Bacilli</taxon>
        <taxon>Bacillales</taxon>
        <taxon>Paenibacillaceae</taxon>
        <taxon>Paenibacillus</taxon>
    </lineage>
</organism>
<name>A0A2V4V977_PAEBA</name>
<dbReference type="Pfam" id="PF01381">
    <property type="entry name" value="HTH_3"/>
    <property type="match status" value="1"/>
</dbReference>
<feature type="domain" description="HTH cro/C1-type" evidence="2">
    <location>
        <begin position="73"/>
        <end position="127"/>
    </location>
</feature>
<dbReference type="InterPro" id="IPR010982">
    <property type="entry name" value="Lambda_DNA-bd_dom_sf"/>
</dbReference>
<dbReference type="PANTHER" id="PTHR46558">
    <property type="entry name" value="TRACRIPTIONAL REGULATORY PROTEIN-RELATED-RELATED"/>
    <property type="match status" value="1"/>
</dbReference>
<keyword evidence="1 3" id="KW-0238">DNA-binding</keyword>
<reference evidence="3 4" key="1">
    <citation type="submission" date="2018-06" db="EMBL/GenBank/DDBJ databases">
        <title>Genomic Encyclopedia of Type Strains, Phase III (KMG-III): the genomes of soil and plant-associated and newly described type strains.</title>
        <authorList>
            <person name="Whitman W."/>
        </authorList>
    </citation>
    <scope>NUCLEOTIDE SEQUENCE [LARGE SCALE GENOMIC DNA]</scope>
    <source>
        <strain evidence="3 4">CECT 7022</strain>
    </source>
</reference>
<dbReference type="GO" id="GO:0003677">
    <property type="term" value="F:DNA binding"/>
    <property type="evidence" value="ECO:0007669"/>
    <property type="project" value="UniProtKB-KW"/>
</dbReference>
<dbReference type="SUPFAM" id="SSF47413">
    <property type="entry name" value="lambda repressor-like DNA-binding domains"/>
    <property type="match status" value="1"/>
</dbReference>
<dbReference type="Gene3D" id="1.10.260.40">
    <property type="entry name" value="lambda repressor-like DNA-binding domains"/>
    <property type="match status" value="1"/>
</dbReference>
<dbReference type="Proteomes" id="UP000247790">
    <property type="component" value="Unassembled WGS sequence"/>
</dbReference>
<dbReference type="InterPro" id="IPR001387">
    <property type="entry name" value="Cro/C1-type_HTH"/>
</dbReference>
<comment type="caution">
    <text evidence="3">The sequence shown here is derived from an EMBL/GenBank/DDBJ whole genome shotgun (WGS) entry which is preliminary data.</text>
</comment>
<dbReference type="SMART" id="SM00530">
    <property type="entry name" value="HTH_XRE"/>
    <property type="match status" value="1"/>
</dbReference>
<dbReference type="PANTHER" id="PTHR46558:SF12">
    <property type="entry name" value="DNA-BINDING PROTEIN"/>
    <property type="match status" value="1"/>
</dbReference>
<protein>
    <submittedName>
        <fullName evidence="3">DNA-binding XRE family transcriptional regulator</fullName>
    </submittedName>
</protein>
<accession>A0A2V4V977</accession>
<sequence>MDFTFEVNEDQHAASVAAPFVLEPHAKPIVFTRLTKQNVNNHYHFVYYSLHFNNNHIHYVHGGEYVEELHNHVREFRARDRLSQAELAKLIGASRQTIALIERGDYSPSVVLALKIAHVFGESVEKIFELKGGYAHESDS</sequence>
<evidence type="ECO:0000256" key="1">
    <source>
        <dbReference type="ARBA" id="ARBA00023125"/>
    </source>
</evidence>
<dbReference type="CDD" id="cd00093">
    <property type="entry name" value="HTH_XRE"/>
    <property type="match status" value="1"/>
</dbReference>
<evidence type="ECO:0000313" key="4">
    <source>
        <dbReference type="Proteomes" id="UP000247790"/>
    </source>
</evidence>
<evidence type="ECO:0000313" key="3">
    <source>
        <dbReference type="EMBL" id="PYE42662.1"/>
    </source>
</evidence>
<dbReference type="AlphaFoldDB" id="A0A2V4V977"/>
<evidence type="ECO:0000259" key="2">
    <source>
        <dbReference type="PROSITE" id="PS50943"/>
    </source>
</evidence>
<proteinExistence type="predicted"/>